<evidence type="ECO:0000313" key="5">
    <source>
        <dbReference type="EMBL" id="MEV0972679.1"/>
    </source>
</evidence>
<gene>
    <name evidence="5" type="ORF">AB0I59_29090</name>
</gene>
<evidence type="ECO:0000256" key="1">
    <source>
        <dbReference type="ARBA" id="ARBA00008710"/>
    </source>
</evidence>
<dbReference type="SUPFAM" id="SSF50475">
    <property type="entry name" value="FMN-binding split barrel"/>
    <property type="match status" value="1"/>
</dbReference>
<organism evidence="5 6">
    <name type="scientific">Microtetraspora glauca</name>
    <dbReference type="NCBI Taxonomy" id="1996"/>
    <lineage>
        <taxon>Bacteria</taxon>
        <taxon>Bacillati</taxon>
        <taxon>Actinomycetota</taxon>
        <taxon>Actinomycetes</taxon>
        <taxon>Streptosporangiales</taxon>
        <taxon>Streptosporangiaceae</taxon>
        <taxon>Microtetraspora</taxon>
    </lineage>
</organism>
<dbReference type="RefSeq" id="WP_358137983.1">
    <property type="nucleotide sequence ID" value="NZ_JBFALK010000018.1"/>
</dbReference>
<name>A0ABV3GM14_MICGL</name>
<dbReference type="Gene3D" id="2.30.110.10">
    <property type="entry name" value="Electron Transport, Fmn-binding Protein, Chain A"/>
    <property type="match status" value="1"/>
</dbReference>
<feature type="domain" description="Hemerythrin-like" evidence="4">
    <location>
        <begin position="162"/>
        <end position="271"/>
    </location>
</feature>
<dbReference type="Gene3D" id="1.20.120.520">
    <property type="entry name" value="nmb1532 protein domain like"/>
    <property type="match status" value="1"/>
</dbReference>
<comment type="caution">
    <text evidence="5">The sequence shown here is derived from an EMBL/GenBank/DDBJ whole genome shotgun (WGS) entry which is preliminary data.</text>
</comment>
<dbReference type="InterPro" id="IPR004378">
    <property type="entry name" value="F420H2_quin_Rdtase"/>
</dbReference>
<dbReference type="NCBIfam" id="TIGR00026">
    <property type="entry name" value="hi_GC_TIGR00026"/>
    <property type="match status" value="1"/>
</dbReference>
<evidence type="ECO:0000256" key="3">
    <source>
        <dbReference type="SAM" id="MobiDB-lite"/>
    </source>
</evidence>
<evidence type="ECO:0000256" key="2">
    <source>
        <dbReference type="ARBA" id="ARBA00049106"/>
    </source>
</evidence>
<dbReference type="EMBL" id="JBFALK010000018">
    <property type="protein sequence ID" value="MEV0972679.1"/>
    <property type="molecule type" value="Genomic_DNA"/>
</dbReference>
<evidence type="ECO:0000259" key="4">
    <source>
        <dbReference type="Pfam" id="PF01814"/>
    </source>
</evidence>
<accession>A0ABV3GM14</accession>
<keyword evidence="6" id="KW-1185">Reference proteome</keyword>
<feature type="region of interest" description="Disordered" evidence="3">
    <location>
        <begin position="271"/>
        <end position="392"/>
    </location>
</feature>
<dbReference type="Pfam" id="PF01814">
    <property type="entry name" value="Hemerythrin"/>
    <property type="match status" value="1"/>
</dbReference>
<protein>
    <submittedName>
        <fullName evidence="5">Nitroreductase/quinone reductase family protein</fullName>
    </submittedName>
</protein>
<feature type="compositionally biased region" description="Polar residues" evidence="3">
    <location>
        <begin position="370"/>
        <end position="389"/>
    </location>
</feature>
<dbReference type="InterPro" id="IPR012349">
    <property type="entry name" value="Split_barrel_FMN-bd"/>
</dbReference>
<dbReference type="PANTHER" id="PTHR39428">
    <property type="entry name" value="F420H(2)-DEPENDENT QUINONE REDUCTASE RV1261C"/>
    <property type="match status" value="1"/>
</dbReference>
<proteinExistence type="inferred from homology"/>
<comment type="catalytic activity">
    <reaction evidence="2">
        <text>oxidized coenzyme F420-(gamma-L-Glu)(n) + a quinol + H(+) = reduced coenzyme F420-(gamma-L-Glu)(n) + a quinone</text>
        <dbReference type="Rhea" id="RHEA:39663"/>
        <dbReference type="Rhea" id="RHEA-COMP:12939"/>
        <dbReference type="Rhea" id="RHEA-COMP:14378"/>
        <dbReference type="ChEBI" id="CHEBI:15378"/>
        <dbReference type="ChEBI" id="CHEBI:24646"/>
        <dbReference type="ChEBI" id="CHEBI:132124"/>
        <dbReference type="ChEBI" id="CHEBI:133980"/>
        <dbReference type="ChEBI" id="CHEBI:139511"/>
    </reaction>
</comment>
<dbReference type="PANTHER" id="PTHR39428:SF1">
    <property type="entry name" value="F420H(2)-DEPENDENT QUINONE REDUCTASE RV1261C"/>
    <property type="match status" value="1"/>
</dbReference>
<evidence type="ECO:0000313" key="6">
    <source>
        <dbReference type="Proteomes" id="UP001551675"/>
    </source>
</evidence>
<reference evidence="5 6" key="1">
    <citation type="submission" date="2024-06" db="EMBL/GenBank/DDBJ databases">
        <title>The Natural Products Discovery Center: Release of the First 8490 Sequenced Strains for Exploring Actinobacteria Biosynthetic Diversity.</title>
        <authorList>
            <person name="Kalkreuter E."/>
            <person name="Kautsar S.A."/>
            <person name="Yang D."/>
            <person name="Bader C.D."/>
            <person name="Teijaro C.N."/>
            <person name="Fluegel L."/>
            <person name="Davis C.M."/>
            <person name="Simpson J.R."/>
            <person name="Lauterbach L."/>
            <person name="Steele A.D."/>
            <person name="Gui C."/>
            <person name="Meng S."/>
            <person name="Li G."/>
            <person name="Viehrig K."/>
            <person name="Ye F."/>
            <person name="Su P."/>
            <person name="Kiefer A.F."/>
            <person name="Nichols A."/>
            <person name="Cepeda A.J."/>
            <person name="Yan W."/>
            <person name="Fan B."/>
            <person name="Jiang Y."/>
            <person name="Adhikari A."/>
            <person name="Zheng C.-J."/>
            <person name="Schuster L."/>
            <person name="Cowan T.M."/>
            <person name="Smanski M.J."/>
            <person name="Chevrette M.G."/>
            <person name="De Carvalho L.P.S."/>
            <person name="Shen B."/>
        </authorList>
    </citation>
    <scope>NUCLEOTIDE SEQUENCE [LARGE SCALE GENOMIC DNA]</scope>
    <source>
        <strain evidence="5 6">NPDC050100</strain>
    </source>
</reference>
<feature type="compositionally biased region" description="Low complexity" evidence="3">
    <location>
        <begin position="338"/>
        <end position="369"/>
    </location>
</feature>
<sequence>MTEQQPAPSDFNQQVIAEFRANGGKVAGMFEGAPLILLTTTGARSGRPHTNPAVYLRDGARVLVFGSNAGRPKNPDWYHNLRSEPRCTVEIGTVDGRVESYAARAEPIEGEERDRLYQIQCELDPAFTAYQAGTSRTIPVIALHRVDLSAGAEQSRRNHAIAQFLVRVHDELRGELAAIRKDVDDYFADQHLTEKALPSGSRRPRLDRKLAQHCLLFCDALHGHHTNEDGAFADFEKQFPELAPALDRLRREHRLVAQAVTDLQALLTRLTPGTDPLEADSLETAAPETTTPEPLTVGTTTPEPHTFGTTTPQRDTPRTTTPEPRAFGTTAQPGTHGAPATESPSSGTTTTRPGAHQTTTAQPGAPGTTSPETRAFGTTTIGSRASETNAADAETFRAELERLASSLEEHFAYEEAQLLPALTRTLKIS</sequence>
<comment type="similarity">
    <text evidence="1">Belongs to the F420H(2)-dependent quinone reductase family.</text>
</comment>
<dbReference type="Pfam" id="PF04075">
    <property type="entry name" value="F420H2_quin_red"/>
    <property type="match status" value="1"/>
</dbReference>
<feature type="compositionally biased region" description="Low complexity" evidence="3">
    <location>
        <begin position="282"/>
        <end position="325"/>
    </location>
</feature>
<dbReference type="InterPro" id="IPR012312">
    <property type="entry name" value="Hemerythrin-like"/>
</dbReference>
<dbReference type="Proteomes" id="UP001551675">
    <property type="component" value="Unassembled WGS sequence"/>
</dbReference>